<evidence type="ECO:0000313" key="5">
    <source>
        <dbReference type="EMBL" id="KPJ54146.1"/>
    </source>
</evidence>
<keyword evidence="2" id="KW-0547">Nucleotide-binding</keyword>
<reference evidence="5 6" key="1">
    <citation type="journal article" date="2015" name="Microbiome">
        <title>Genomic resolution of linkages in carbon, nitrogen, and sulfur cycling among widespread estuary sediment bacteria.</title>
        <authorList>
            <person name="Baker B.J."/>
            <person name="Lazar C.S."/>
            <person name="Teske A.P."/>
            <person name="Dick G.J."/>
        </authorList>
    </citation>
    <scope>NUCLEOTIDE SEQUENCE [LARGE SCALE GENOMIC DNA]</scope>
    <source>
        <strain evidence="5">DG_24</strain>
    </source>
</reference>
<gene>
    <name evidence="5" type="ORF">AMJ39_01735</name>
</gene>
<dbReference type="STRING" id="1703770.AMJ39_01735"/>
<evidence type="ECO:0000256" key="2">
    <source>
        <dbReference type="RuleBase" id="RU362119"/>
    </source>
</evidence>
<evidence type="ECO:0000256" key="1">
    <source>
        <dbReference type="ARBA" id="ARBA00022729"/>
    </source>
</evidence>
<dbReference type="PRINTS" id="PR01607">
    <property type="entry name" value="APYRASEFAMLY"/>
</dbReference>
<dbReference type="EMBL" id="LIZS01000006">
    <property type="protein sequence ID" value="KPJ54146.1"/>
    <property type="molecule type" value="Genomic_DNA"/>
</dbReference>
<dbReference type="InterPro" id="IPR029052">
    <property type="entry name" value="Metallo-depent_PP-like"/>
</dbReference>
<dbReference type="PANTHER" id="PTHR11575">
    <property type="entry name" value="5'-NUCLEOTIDASE-RELATED"/>
    <property type="match status" value="1"/>
</dbReference>
<dbReference type="InterPro" id="IPR004843">
    <property type="entry name" value="Calcineurin-like_PHP"/>
</dbReference>
<dbReference type="GO" id="GO:0000166">
    <property type="term" value="F:nucleotide binding"/>
    <property type="evidence" value="ECO:0007669"/>
    <property type="project" value="UniProtKB-KW"/>
</dbReference>
<organism evidence="5 6">
    <name type="scientific">candidate division TA06 bacterium DG_24</name>
    <dbReference type="NCBI Taxonomy" id="1703770"/>
    <lineage>
        <taxon>Bacteria</taxon>
        <taxon>Bacteria division TA06</taxon>
    </lineage>
</organism>
<comment type="caution">
    <text evidence="5">The sequence shown here is derived from an EMBL/GenBank/DDBJ whole genome shotgun (WGS) entry which is preliminary data.</text>
</comment>
<dbReference type="InterPro" id="IPR008334">
    <property type="entry name" value="5'-Nucleotdase_C"/>
</dbReference>
<feature type="chain" id="PRO_5006520627" description="5'-nucleotidase" evidence="2">
    <location>
        <begin position="27"/>
        <end position="516"/>
    </location>
</feature>
<feature type="domain" description="Calcineurin-like phosphoesterase" evidence="3">
    <location>
        <begin position="34"/>
        <end position="251"/>
    </location>
</feature>
<dbReference type="InterPro" id="IPR006179">
    <property type="entry name" value="5_nucleotidase/apyrase"/>
</dbReference>
<evidence type="ECO:0008006" key="7">
    <source>
        <dbReference type="Google" id="ProtNLM"/>
    </source>
</evidence>
<feature type="signal peptide" evidence="2">
    <location>
        <begin position="1"/>
        <end position="26"/>
    </location>
</feature>
<evidence type="ECO:0000259" key="4">
    <source>
        <dbReference type="Pfam" id="PF02872"/>
    </source>
</evidence>
<evidence type="ECO:0000313" key="6">
    <source>
        <dbReference type="Proteomes" id="UP000052008"/>
    </source>
</evidence>
<evidence type="ECO:0000259" key="3">
    <source>
        <dbReference type="Pfam" id="PF00149"/>
    </source>
</evidence>
<protein>
    <recommendedName>
        <fullName evidence="7">5'-nucleotidase</fullName>
    </recommendedName>
</protein>
<dbReference type="InterPro" id="IPR006146">
    <property type="entry name" value="5'-Nucleotdase_CS"/>
</dbReference>
<accession>A0A0S7WVD6</accession>
<comment type="similarity">
    <text evidence="2">Belongs to the 5'-nucleotidase family.</text>
</comment>
<dbReference type="Proteomes" id="UP000052008">
    <property type="component" value="Unassembled WGS sequence"/>
</dbReference>
<feature type="domain" description="5'-Nucleotidase C-terminal" evidence="4">
    <location>
        <begin position="330"/>
        <end position="474"/>
    </location>
</feature>
<dbReference type="Gene3D" id="3.90.780.10">
    <property type="entry name" value="5'-Nucleotidase, C-terminal domain"/>
    <property type="match status" value="1"/>
</dbReference>
<proteinExistence type="inferred from homology"/>
<dbReference type="InterPro" id="IPR036907">
    <property type="entry name" value="5'-Nucleotdase_C_sf"/>
</dbReference>
<dbReference type="CDD" id="cd00845">
    <property type="entry name" value="MPP_UshA_N_like"/>
    <property type="match status" value="1"/>
</dbReference>
<sequence length="516" mass="56944">MMKYTRMRSALLALVLALIVLGSAQADEYQHLIILHTNDIHGSLAPVDAWWLNPDFPPPVGNAAAAMTIIDRERANAEKHGYGFLLLDAGDFYQGTPLGDFSRGEAVIEFLNHAGYDVMSLGNHDYADGQENLYERAAQADFPFLGANILIEQTGELPPYARRHIKLERGGVKIGIFGLITQYMKGMARPEDIEGLEFLEEAPVAAECVEELRAEGVDIIIGLTHIGYRHDRRLVQQVRGIDVIIGGHSHTGLRDPYESFSNHTVVCQTFGHLTTVGRLELLIDRETNRIAGYEGKLFELYAEEVPLDQEALALVGKWVEKAEQGLDEVIGSSAAELTRAGMEESPMGNLITDAMRLRFGVDVVMHNSGGITGTLPKGVLTYRNAYEADAYANTVVTMVLSGRQVWDLLEVSVNRHHAIFQVSGVRMVYDVTRPIGERVLEVEVGGEPLDFDRDYTVATNSFLAAGGGEYEIFGQGRDWTDTGVYIRDVIASYVRAHSPIDAKVEGRIIDLSVSLR</sequence>
<dbReference type="GO" id="GO:0046872">
    <property type="term" value="F:metal ion binding"/>
    <property type="evidence" value="ECO:0007669"/>
    <property type="project" value="InterPro"/>
</dbReference>
<dbReference type="Pfam" id="PF00149">
    <property type="entry name" value="Metallophos"/>
    <property type="match status" value="1"/>
</dbReference>
<dbReference type="Gene3D" id="3.60.21.10">
    <property type="match status" value="1"/>
</dbReference>
<dbReference type="GO" id="GO:0030288">
    <property type="term" value="C:outer membrane-bounded periplasmic space"/>
    <property type="evidence" value="ECO:0007669"/>
    <property type="project" value="TreeGrafter"/>
</dbReference>
<dbReference type="SUPFAM" id="SSF56300">
    <property type="entry name" value="Metallo-dependent phosphatases"/>
    <property type="match status" value="1"/>
</dbReference>
<keyword evidence="1 2" id="KW-0732">Signal</keyword>
<name>A0A0S7WVD6_UNCT6</name>
<dbReference type="Pfam" id="PF02872">
    <property type="entry name" value="5_nucleotid_C"/>
    <property type="match status" value="1"/>
</dbReference>
<keyword evidence="2" id="KW-0378">Hydrolase</keyword>
<dbReference type="PANTHER" id="PTHR11575:SF24">
    <property type="entry name" value="5'-NUCLEOTIDASE"/>
    <property type="match status" value="1"/>
</dbReference>
<dbReference type="GO" id="GO:0016788">
    <property type="term" value="F:hydrolase activity, acting on ester bonds"/>
    <property type="evidence" value="ECO:0007669"/>
    <property type="project" value="InterPro"/>
</dbReference>
<dbReference type="AlphaFoldDB" id="A0A0S7WVD6"/>
<dbReference type="GO" id="GO:0009166">
    <property type="term" value="P:nucleotide catabolic process"/>
    <property type="evidence" value="ECO:0007669"/>
    <property type="project" value="InterPro"/>
</dbReference>
<dbReference type="PROSITE" id="PS00785">
    <property type="entry name" value="5_NUCLEOTIDASE_1"/>
    <property type="match status" value="1"/>
</dbReference>
<dbReference type="SUPFAM" id="SSF55816">
    <property type="entry name" value="5'-nucleotidase (syn. UDP-sugar hydrolase), C-terminal domain"/>
    <property type="match status" value="1"/>
</dbReference>